<comment type="caution">
    <text evidence="1">The sequence shown here is derived from an EMBL/GenBank/DDBJ whole genome shotgun (WGS) entry which is preliminary data.</text>
</comment>
<dbReference type="OrthoDB" id="2419124at2759"/>
<dbReference type="EMBL" id="CAJVPL010002633">
    <property type="protein sequence ID" value="CAG8615876.1"/>
    <property type="molecule type" value="Genomic_DNA"/>
</dbReference>
<organism evidence="1 2">
    <name type="scientific">Ambispora gerdemannii</name>
    <dbReference type="NCBI Taxonomy" id="144530"/>
    <lineage>
        <taxon>Eukaryota</taxon>
        <taxon>Fungi</taxon>
        <taxon>Fungi incertae sedis</taxon>
        <taxon>Mucoromycota</taxon>
        <taxon>Glomeromycotina</taxon>
        <taxon>Glomeromycetes</taxon>
        <taxon>Archaeosporales</taxon>
        <taxon>Ambisporaceae</taxon>
        <taxon>Ambispora</taxon>
    </lineage>
</organism>
<gene>
    <name evidence="1" type="ORF">AGERDE_LOCUS9827</name>
</gene>
<name>A0A9N9CTU6_9GLOM</name>
<proteinExistence type="predicted"/>
<reference evidence="1" key="1">
    <citation type="submission" date="2021-06" db="EMBL/GenBank/DDBJ databases">
        <authorList>
            <person name="Kallberg Y."/>
            <person name="Tangrot J."/>
            <person name="Rosling A."/>
        </authorList>
    </citation>
    <scope>NUCLEOTIDE SEQUENCE</scope>
    <source>
        <strain evidence="1">MT106</strain>
    </source>
</reference>
<feature type="non-terminal residue" evidence="1">
    <location>
        <position position="1"/>
    </location>
</feature>
<sequence>KRVRIFAYNNRTGLNETLTREKGYWLTDLQIAAFSVSARSKKESRYCDQANNVAGEDFLLLTKEALRDIGLSLGSAQVLVGSRPPPNDSLWARIQEQGFEDPGILVLIAGDRGYKPIIKRALKHNWTVETWFWHLDDSYRSFSYGLGPDPTGENQVLEITNGDIIQNLEDEDIMKWLIL</sequence>
<evidence type="ECO:0000313" key="1">
    <source>
        <dbReference type="EMBL" id="CAG8615876.1"/>
    </source>
</evidence>
<keyword evidence="2" id="KW-1185">Reference proteome</keyword>
<evidence type="ECO:0000313" key="2">
    <source>
        <dbReference type="Proteomes" id="UP000789831"/>
    </source>
</evidence>
<dbReference type="AlphaFoldDB" id="A0A9N9CTU6"/>
<protein>
    <submittedName>
        <fullName evidence="1">3588_t:CDS:1</fullName>
    </submittedName>
</protein>
<dbReference type="Proteomes" id="UP000789831">
    <property type="component" value="Unassembled WGS sequence"/>
</dbReference>
<accession>A0A9N9CTU6</accession>